<name>A0A1Z1W525_9ACTN</name>
<accession>A0A1Z1W525</accession>
<sequence length="147" mass="16390">MTDAWATAQQVIDITGVTVTDVQLTQAQASIEMFSNRIHDDTARIRARDLYWLRMAVAYQAAWEVSQFDLNARLDATQVQQDGVVASLDSRAMTLGPRAKQALQRCSWMRSRTIHVRSAFEDGQRGYGSVLAEASDEQHTWTPMGGG</sequence>
<dbReference type="AlphaFoldDB" id="A0A1Z1W525"/>
<reference evidence="1 2" key="1">
    <citation type="submission" date="2017-05" db="EMBL/GenBank/DDBJ databases">
        <title>Streptomyces alboflavus Genome sequencing and assembly.</title>
        <authorList>
            <person name="Wang Y."/>
            <person name="Du B."/>
            <person name="Ding Y."/>
            <person name="Liu H."/>
            <person name="Hou Q."/>
            <person name="Liu K."/>
            <person name="Wang C."/>
            <person name="Yao L."/>
        </authorList>
    </citation>
    <scope>NUCLEOTIDE SEQUENCE [LARGE SCALE GENOMIC DNA]</scope>
    <source>
        <strain evidence="1 2">MDJK44</strain>
    </source>
</reference>
<evidence type="ECO:0000313" key="1">
    <source>
        <dbReference type="EMBL" id="ARX81526.1"/>
    </source>
</evidence>
<dbReference type="Proteomes" id="UP000195880">
    <property type="component" value="Chromosome"/>
</dbReference>
<gene>
    <name evidence="1" type="ORF">SMD44_00924</name>
</gene>
<dbReference type="OrthoDB" id="4240292at2"/>
<dbReference type="RefSeq" id="WP_087882932.1">
    <property type="nucleotide sequence ID" value="NZ_CP021748.1"/>
</dbReference>
<organism evidence="1 2">
    <name type="scientific">Streptomyces alboflavus</name>
    <dbReference type="NCBI Taxonomy" id="67267"/>
    <lineage>
        <taxon>Bacteria</taxon>
        <taxon>Bacillati</taxon>
        <taxon>Actinomycetota</taxon>
        <taxon>Actinomycetes</taxon>
        <taxon>Kitasatosporales</taxon>
        <taxon>Streptomycetaceae</taxon>
        <taxon>Streptomyces</taxon>
    </lineage>
</organism>
<evidence type="ECO:0000313" key="2">
    <source>
        <dbReference type="Proteomes" id="UP000195880"/>
    </source>
</evidence>
<protein>
    <submittedName>
        <fullName evidence="1">Uncharacterized protein</fullName>
    </submittedName>
</protein>
<dbReference type="EMBL" id="CP021748">
    <property type="protein sequence ID" value="ARX81526.1"/>
    <property type="molecule type" value="Genomic_DNA"/>
</dbReference>
<keyword evidence="2" id="KW-1185">Reference proteome</keyword>
<proteinExistence type="predicted"/>
<dbReference type="KEGG" id="salf:SMD44_00924"/>